<evidence type="ECO:0000256" key="1">
    <source>
        <dbReference type="ARBA" id="ARBA00009129"/>
    </source>
</evidence>
<dbReference type="AlphaFoldDB" id="A0A4R5WMR0"/>
<evidence type="ECO:0000259" key="2">
    <source>
        <dbReference type="Pfam" id="PF05532"/>
    </source>
</evidence>
<dbReference type="SUPFAM" id="SSF69047">
    <property type="entry name" value="Hypothetical protein YjbJ"/>
    <property type="match status" value="1"/>
</dbReference>
<dbReference type="Pfam" id="PF05532">
    <property type="entry name" value="CsbD"/>
    <property type="match status" value="1"/>
</dbReference>
<dbReference type="RefSeq" id="WP_133437025.1">
    <property type="nucleotide sequence ID" value="NZ_JAUFSA010000001.1"/>
</dbReference>
<sequence length="75" mass="8548">MSMKRPVSGYPIAMATNNRLSNTAQYWGGRAKEALGRLSGNRRTQYEGKLDQAKANVKDTGLDVRNAFRRRRARY</sequence>
<organism evidence="3 4">
    <name type="scientific">Mycobacterium paragordonae</name>
    <dbReference type="NCBI Taxonomy" id="1389713"/>
    <lineage>
        <taxon>Bacteria</taxon>
        <taxon>Bacillati</taxon>
        <taxon>Actinomycetota</taxon>
        <taxon>Actinomycetes</taxon>
        <taxon>Mycobacteriales</taxon>
        <taxon>Mycobacteriaceae</taxon>
        <taxon>Mycobacterium</taxon>
    </lineage>
</organism>
<accession>A0A4R5WMR0</accession>
<gene>
    <name evidence="3" type="ORF">QXL92_26030</name>
</gene>
<name>A0A4R5WMR0_9MYCO</name>
<comment type="similarity">
    <text evidence="1">Belongs to the UPF0337 (CsbD) family.</text>
</comment>
<comment type="caution">
    <text evidence="3">The sequence shown here is derived from an EMBL/GenBank/DDBJ whole genome shotgun (WGS) entry which is preliminary data.</text>
</comment>
<evidence type="ECO:0000313" key="4">
    <source>
        <dbReference type="Proteomes" id="UP001229081"/>
    </source>
</evidence>
<reference evidence="3" key="1">
    <citation type="submission" date="2023-06" db="EMBL/GenBank/DDBJ databases">
        <title>Identification of two novel mycobacterium reveal diversities and complexities of Mycobacterium gordonae clade.</title>
        <authorList>
            <person name="Matsumoto Y."/>
            <person name="Nakamura S."/>
            <person name="Motooka D."/>
            <person name="Fukushima K."/>
        </authorList>
    </citation>
    <scope>NUCLEOTIDE SEQUENCE</scope>
    <source>
        <strain evidence="3">TY812</strain>
    </source>
</reference>
<feature type="domain" description="CsbD-like" evidence="2">
    <location>
        <begin position="18"/>
        <end position="69"/>
    </location>
</feature>
<dbReference type="InterPro" id="IPR008462">
    <property type="entry name" value="CsbD"/>
</dbReference>
<dbReference type="Proteomes" id="UP001229081">
    <property type="component" value="Unassembled WGS sequence"/>
</dbReference>
<protein>
    <submittedName>
        <fullName evidence="3">CsbD family protein</fullName>
    </submittedName>
</protein>
<dbReference type="EMBL" id="JAUFSA010000001">
    <property type="protein sequence ID" value="MDP7738199.1"/>
    <property type="molecule type" value="Genomic_DNA"/>
</dbReference>
<dbReference type="InterPro" id="IPR036629">
    <property type="entry name" value="YjbJ_sf"/>
</dbReference>
<evidence type="ECO:0000313" key="3">
    <source>
        <dbReference type="EMBL" id="MDP7738199.1"/>
    </source>
</evidence>
<proteinExistence type="inferred from homology"/>